<proteinExistence type="inferred from homology"/>
<evidence type="ECO:0000313" key="5">
    <source>
        <dbReference type="Proteomes" id="UP001314635"/>
    </source>
</evidence>
<dbReference type="PANTHER" id="PTHR44051:SF19">
    <property type="entry name" value="DISULFIDE-BOND OXIDOREDUCTASE YFCG"/>
    <property type="match status" value="1"/>
</dbReference>
<dbReference type="CDD" id="cd03047">
    <property type="entry name" value="GST_N_2"/>
    <property type="match status" value="1"/>
</dbReference>
<dbReference type="Gene3D" id="3.40.30.10">
    <property type="entry name" value="Glutaredoxin"/>
    <property type="match status" value="1"/>
</dbReference>
<dbReference type="Gene3D" id="1.20.1050.10">
    <property type="match status" value="1"/>
</dbReference>
<dbReference type="InterPro" id="IPR040079">
    <property type="entry name" value="Glutathione_S-Trfase"/>
</dbReference>
<dbReference type="Proteomes" id="UP001314635">
    <property type="component" value="Unassembled WGS sequence"/>
</dbReference>
<evidence type="ECO:0000256" key="1">
    <source>
        <dbReference type="RuleBase" id="RU003494"/>
    </source>
</evidence>
<feature type="domain" description="GST C-terminal" evidence="3">
    <location>
        <begin position="87"/>
        <end position="212"/>
    </location>
</feature>
<comment type="similarity">
    <text evidence="1">Belongs to the GST superfamily.</text>
</comment>
<keyword evidence="5" id="KW-1185">Reference proteome</keyword>
<organism evidence="4 5">
    <name type="scientific">Bradyrhizobium denitrificans</name>
    <dbReference type="NCBI Taxonomy" id="2734912"/>
    <lineage>
        <taxon>Bacteria</taxon>
        <taxon>Pseudomonadati</taxon>
        <taxon>Pseudomonadota</taxon>
        <taxon>Alphaproteobacteria</taxon>
        <taxon>Hyphomicrobiales</taxon>
        <taxon>Nitrobacteraceae</taxon>
        <taxon>Bradyrhizobium</taxon>
    </lineage>
</organism>
<sequence length="216" mass="24714">MITVFGRTSSFNVQKVMWLVGELGFDHRHVQLGGAFGGLDRPDVLAMNPHGRVPVLDDSGVVVWESQAILRYLAAKYADGSAFWRIDPAERAVADQWMDWSQSALQPAFLGGVFWGWYRTPESKRNMIAVNAALDQTVSYLQRVERQLEGRLFLLGDNLSLADIPIGTHLYRYFNLDLPRPALPNVERWYERLLARPAYRTHVCIPFDDLYGRLEF</sequence>
<reference evidence="5" key="1">
    <citation type="journal article" date="2021" name="ISME J.">
        <title>Evolutionary origin and ecological implication of a unique nif island in free-living Bradyrhizobium lineages.</title>
        <authorList>
            <person name="Tao J."/>
        </authorList>
    </citation>
    <scope>NUCLEOTIDE SEQUENCE [LARGE SCALE GENOMIC DNA]</scope>
    <source>
        <strain evidence="5">SZCCT0094</strain>
    </source>
</reference>
<dbReference type="SFLD" id="SFLDS00019">
    <property type="entry name" value="Glutathione_Transferase_(cytos"/>
    <property type="match status" value="1"/>
</dbReference>
<evidence type="ECO:0000259" key="2">
    <source>
        <dbReference type="PROSITE" id="PS50404"/>
    </source>
</evidence>
<dbReference type="SUPFAM" id="SSF52833">
    <property type="entry name" value="Thioredoxin-like"/>
    <property type="match status" value="1"/>
</dbReference>
<dbReference type="SFLD" id="SFLDG01150">
    <property type="entry name" value="Main.1:_Beta-like"/>
    <property type="match status" value="1"/>
</dbReference>
<dbReference type="InterPro" id="IPR004046">
    <property type="entry name" value="GST_C"/>
</dbReference>
<protein>
    <submittedName>
        <fullName evidence="4">Glutathione S-transferase</fullName>
    </submittedName>
</protein>
<dbReference type="InterPro" id="IPR036249">
    <property type="entry name" value="Thioredoxin-like_sf"/>
</dbReference>
<dbReference type="PROSITE" id="PS50404">
    <property type="entry name" value="GST_NTER"/>
    <property type="match status" value="1"/>
</dbReference>
<dbReference type="SFLD" id="SFLDG00358">
    <property type="entry name" value="Main_(cytGST)"/>
    <property type="match status" value="1"/>
</dbReference>
<dbReference type="InterPro" id="IPR010987">
    <property type="entry name" value="Glutathione-S-Trfase_C-like"/>
</dbReference>
<evidence type="ECO:0000313" key="4">
    <source>
        <dbReference type="EMBL" id="MBR1136486.1"/>
    </source>
</evidence>
<accession>A0ABS5G774</accession>
<dbReference type="SUPFAM" id="SSF47616">
    <property type="entry name" value="GST C-terminal domain-like"/>
    <property type="match status" value="1"/>
</dbReference>
<comment type="caution">
    <text evidence="4">The sequence shown here is derived from an EMBL/GenBank/DDBJ whole genome shotgun (WGS) entry which is preliminary data.</text>
</comment>
<dbReference type="EMBL" id="JAFCLK010000010">
    <property type="protein sequence ID" value="MBR1136486.1"/>
    <property type="molecule type" value="Genomic_DNA"/>
</dbReference>
<dbReference type="PROSITE" id="PS50405">
    <property type="entry name" value="GST_CTER"/>
    <property type="match status" value="1"/>
</dbReference>
<dbReference type="Pfam" id="PF00043">
    <property type="entry name" value="GST_C"/>
    <property type="match status" value="1"/>
</dbReference>
<dbReference type="InterPro" id="IPR004045">
    <property type="entry name" value="Glutathione_S-Trfase_N"/>
</dbReference>
<evidence type="ECO:0000259" key="3">
    <source>
        <dbReference type="PROSITE" id="PS50405"/>
    </source>
</evidence>
<dbReference type="InterPro" id="IPR036282">
    <property type="entry name" value="Glutathione-S-Trfase_C_sf"/>
</dbReference>
<feature type="domain" description="GST N-terminal" evidence="2">
    <location>
        <begin position="1"/>
        <end position="81"/>
    </location>
</feature>
<dbReference type="RefSeq" id="WP_012041858.1">
    <property type="nucleotide sequence ID" value="NZ_JABFDP010000015.1"/>
</dbReference>
<dbReference type="PANTHER" id="PTHR44051">
    <property type="entry name" value="GLUTATHIONE S-TRANSFERASE-RELATED"/>
    <property type="match status" value="1"/>
</dbReference>
<dbReference type="Pfam" id="PF02798">
    <property type="entry name" value="GST_N"/>
    <property type="match status" value="1"/>
</dbReference>
<name>A0ABS5G774_9BRAD</name>
<gene>
    <name evidence="4" type="ORF">JQ619_11975</name>
</gene>